<comment type="caution">
    <text evidence="2">The sequence shown here is derived from an EMBL/GenBank/DDBJ whole genome shotgun (WGS) entry which is preliminary data.</text>
</comment>
<keyword evidence="3" id="KW-1185">Reference proteome</keyword>
<protein>
    <submittedName>
        <fullName evidence="2">Uncharacterized protein</fullName>
    </submittedName>
</protein>
<dbReference type="Proteomes" id="UP000823399">
    <property type="component" value="Unassembled WGS sequence"/>
</dbReference>
<feature type="compositionally biased region" description="Pro residues" evidence="1">
    <location>
        <begin position="104"/>
        <end position="115"/>
    </location>
</feature>
<dbReference type="OrthoDB" id="2692418at2759"/>
<reference evidence="2" key="1">
    <citation type="journal article" date="2020" name="New Phytol.">
        <title>Comparative genomics reveals dynamic genome evolution in host specialist ectomycorrhizal fungi.</title>
        <authorList>
            <person name="Lofgren L.A."/>
            <person name="Nguyen N.H."/>
            <person name="Vilgalys R."/>
            <person name="Ruytinx J."/>
            <person name="Liao H.L."/>
            <person name="Branco S."/>
            <person name="Kuo A."/>
            <person name="LaButti K."/>
            <person name="Lipzen A."/>
            <person name="Andreopoulos W."/>
            <person name="Pangilinan J."/>
            <person name="Riley R."/>
            <person name="Hundley H."/>
            <person name="Na H."/>
            <person name="Barry K."/>
            <person name="Grigoriev I.V."/>
            <person name="Stajich J.E."/>
            <person name="Kennedy P.G."/>
        </authorList>
    </citation>
    <scope>NUCLEOTIDE SEQUENCE</scope>
    <source>
        <strain evidence="2">FC423</strain>
    </source>
</reference>
<organism evidence="2 3">
    <name type="scientific">Suillus discolor</name>
    <dbReference type="NCBI Taxonomy" id="1912936"/>
    <lineage>
        <taxon>Eukaryota</taxon>
        <taxon>Fungi</taxon>
        <taxon>Dikarya</taxon>
        <taxon>Basidiomycota</taxon>
        <taxon>Agaricomycotina</taxon>
        <taxon>Agaricomycetes</taxon>
        <taxon>Agaricomycetidae</taxon>
        <taxon>Boletales</taxon>
        <taxon>Suillineae</taxon>
        <taxon>Suillaceae</taxon>
        <taxon>Suillus</taxon>
    </lineage>
</organism>
<feature type="region of interest" description="Disordered" evidence="1">
    <location>
        <begin position="1"/>
        <end position="56"/>
    </location>
</feature>
<sequence>MIDRLSDLQLPSGQSRPGSFTSLHSKAKDLVTRHARQPKPSQNSAQLTVPEEGANELLNMGVNHPRLVQSRAPALPTPAPALLDSPRGGAPPAPRKTAVWTAMTPPPGAMTPPLA</sequence>
<dbReference type="RefSeq" id="XP_041289426.1">
    <property type="nucleotide sequence ID" value="XM_041441933.1"/>
</dbReference>
<name>A0A9P7F0Z1_9AGAM</name>
<evidence type="ECO:0000256" key="1">
    <source>
        <dbReference type="SAM" id="MobiDB-lite"/>
    </source>
</evidence>
<proteinExistence type="predicted"/>
<dbReference type="AlphaFoldDB" id="A0A9P7F0Z1"/>
<dbReference type="GeneID" id="64704192"/>
<dbReference type="EMBL" id="JABBWM010000055">
    <property type="protein sequence ID" value="KAG2100166.1"/>
    <property type="molecule type" value="Genomic_DNA"/>
</dbReference>
<evidence type="ECO:0000313" key="2">
    <source>
        <dbReference type="EMBL" id="KAG2100166.1"/>
    </source>
</evidence>
<feature type="compositionally biased region" description="Polar residues" evidence="1">
    <location>
        <begin position="9"/>
        <end position="24"/>
    </location>
</feature>
<evidence type="ECO:0000313" key="3">
    <source>
        <dbReference type="Proteomes" id="UP000823399"/>
    </source>
</evidence>
<feature type="region of interest" description="Disordered" evidence="1">
    <location>
        <begin position="71"/>
        <end position="115"/>
    </location>
</feature>
<accession>A0A9P7F0Z1</accession>
<gene>
    <name evidence="2" type="ORF">F5147DRAFT_777071</name>
</gene>